<dbReference type="EMBL" id="KV291840">
    <property type="protein sequence ID" value="KZT75298.1"/>
    <property type="molecule type" value="Genomic_DNA"/>
</dbReference>
<name>A0A2Z6ZWM9_9LAMI</name>
<proteinExistence type="predicted"/>
<gene>
    <name evidence="1" type="ORF">F511_47677</name>
</gene>
<evidence type="ECO:0000313" key="2">
    <source>
        <dbReference type="Proteomes" id="UP000250235"/>
    </source>
</evidence>
<dbReference type="Proteomes" id="UP000250235">
    <property type="component" value="Unassembled WGS sequence"/>
</dbReference>
<dbReference type="AlphaFoldDB" id="A0A2Z6ZWM9"/>
<keyword evidence="2" id="KW-1185">Reference proteome</keyword>
<protein>
    <submittedName>
        <fullName evidence="1">Uncharacterized protein</fullName>
    </submittedName>
</protein>
<evidence type="ECO:0000313" key="1">
    <source>
        <dbReference type="EMBL" id="KZT75298.1"/>
    </source>
</evidence>
<organism evidence="1 2">
    <name type="scientific">Dorcoceras hygrometricum</name>
    <dbReference type="NCBI Taxonomy" id="472368"/>
    <lineage>
        <taxon>Eukaryota</taxon>
        <taxon>Viridiplantae</taxon>
        <taxon>Streptophyta</taxon>
        <taxon>Embryophyta</taxon>
        <taxon>Tracheophyta</taxon>
        <taxon>Spermatophyta</taxon>
        <taxon>Magnoliopsida</taxon>
        <taxon>eudicotyledons</taxon>
        <taxon>Gunneridae</taxon>
        <taxon>Pentapetalae</taxon>
        <taxon>asterids</taxon>
        <taxon>lamiids</taxon>
        <taxon>Lamiales</taxon>
        <taxon>Gesneriaceae</taxon>
        <taxon>Didymocarpoideae</taxon>
        <taxon>Trichosporeae</taxon>
        <taxon>Loxocarpinae</taxon>
        <taxon>Dorcoceras</taxon>
    </lineage>
</organism>
<accession>A0A2Z6ZWM9</accession>
<sequence length="105" mass="11618">MAGRARARWWLHRWSSVTGDARRRFARRRPTTATSRLGCWSKLSATAGRCTLLECDACDGWSRAMRAGRATLRAVSCAAVREFSLAAAACRPPLRRCSGEFPAMS</sequence>
<reference evidence="1 2" key="1">
    <citation type="journal article" date="2015" name="Proc. Natl. Acad. Sci. U.S.A.">
        <title>The resurrection genome of Boea hygrometrica: A blueprint for survival of dehydration.</title>
        <authorList>
            <person name="Xiao L."/>
            <person name="Yang G."/>
            <person name="Zhang L."/>
            <person name="Yang X."/>
            <person name="Zhao S."/>
            <person name="Ji Z."/>
            <person name="Zhou Q."/>
            <person name="Hu M."/>
            <person name="Wang Y."/>
            <person name="Chen M."/>
            <person name="Xu Y."/>
            <person name="Jin H."/>
            <person name="Xiao X."/>
            <person name="Hu G."/>
            <person name="Bao F."/>
            <person name="Hu Y."/>
            <person name="Wan P."/>
            <person name="Li L."/>
            <person name="Deng X."/>
            <person name="Kuang T."/>
            <person name="Xiang C."/>
            <person name="Zhu J.K."/>
            <person name="Oliver M.J."/>
            <person name="He Y."/>
        </authorList>
    </citation>
    <scope>NUCLEOTIDE SEQUENCE [LARGE SCALE GENOMIC DNA]</scope>
    <source>
        <strain evidence="2">cv. XS01</strain>
    </source>
</reference>